<gene>
    <name evidence="7" type="ORF">GCM10018793_44450</name>
</gene>
<dbReference type="Proteomes" id="UP000603708">
    <property type="component" value="Unassembled WGS sequence"/>
</dbReference>
<dbReference type="SUPFAM" id="SSF55729">
    <property type="entry name" value="Acyl-CoA N-acyltransferases (Nat)"/>
    <property type="match status" value="1"/>
</dbReference>
<evidence type="ECO:0000256" key="3">
    <source>
        <dbReference type="ARBA" id="ARBA00020586"/>
    </source>
</evidence>
<dbReference type="PANTHER" id="PTHR31438:SF1">
    <property type="entry name" value="LYSINE N-ACYLTRANSFERASE C17G9.06C-RELATED"/>
    <property type="match status" value="1"/>
</dbReference>
<reference evidence="7" key="1">
    <citation type="journal article" date="2014" name="Int. J. Syst. Evol. Microbiol.">
        <title>Complete genome sequence of Corynebacterium casei LMG S-19264T (=DSM 44701T), isolated from a smear-ripened cheese.</title>
        <authorList>
            <consortium name="US DOE Joint Genome Institute (JGI-PGF)"/>
            <person name="Walter F."/>
            <person name="Albersmeier A."/>
            <person name="Kalinowski J."/>
            <person name="Ruckert C."/>
        </authorList>
    </citation>
    <scope>NUCLEOTIDE SEQUENCE</scope>
    <source>
        <strain evidence="7">JCM 5069</strain>
    </source>
</reference>
<feature type="region of interest" description="Disordered" evidence="5">
    <location>
        <begin position="1"/>
        <end position="52"/>
    </location>
</feature>
<name>A0A919L573_9ACTN</name>
<dbReference type="GO" id="GO:0019290">
    <property type="term" value="P:siderophore biosynthetic process"/>
    <property type="evidence" value="ECO:0007669"/>
    <property type="project" value="InterPro"/>
</dbReference>
<dbReference type="InterPro" id="IPR019432">
    <property type="entry name" value="Acyltransferase_MbtK/IucB-like"/>
</dbReference>
<comment type="caution">
    <text evidence="7">The sequence shown here is derived from an EMBL/GenBank/DDBJ whole genome shotgun (WGS) entry which is preliminary data.</text>
</comment>
<evidence type="ECO:0000313" key="8">
    <source>
        <dbReference type="Proteomes" id="UP000603708"/>
    </source>
</evidence>
<protein>
    <recommendedName>
        <fullName evidence="3">Lysine N-acyltransferase MbtK</fullName>
    </recommendedName>
    <alternativeName>
        <fullName evidence="4">Mycobactin synthase protein K</fullName>
    </alternativeName>
</protein>
<dbReference type="GO" id="GO:0016410">
    <property type="term" value="F:N-acyltransferase activity"/>
    <property type="evidence" value="ECO:0007669"/>
    <property type="project" value="TreeGrafter"/>
</dbReference>
<evidence type="ECO:0000256" key="4">
    <source>
        <dbReference type="ARBA" id="ARBA00031122"/>
    </source>
</evidence>
<organism evidence="7 8">
    <name type="scientific">Streptomyces sulfonofaciens</name>
    <dbReference type="NCBI Taxonomy" id="68272"/>
    <lineage>
        <taxon>Bacteria</taxon>
        <taxon>Bacillati</taxon>
        <taxon>Actinomycetota</taxon>
        <taxon>Actinomycetes</taxon>
        <taxon>Kitasatosporales</taxon>
        <taxon>Streptomycetaceae</taxon>
        <taxon>Streptomyces</taxon>
    </lineage>
</organism>
<evidence type="ECO:0000256" key="2">
    <source>
        <dbReference type="ARBA" id="ARBA00005102"/>
    </source>
</evidence>
<feature type="compositionally biased region" description="Basic and acidic residues" evidence="5">
    <location>
        <begin position="28"/>
        <end position="37"/>
    </location>
</feature>
<keyword evidence="8" id="KW-1185">Reference proteome</keyword>
<dbReference type="InterPro" id="IPR016181">
    <property type="entry name" value="Acyl_CoA_acyltransferase"/>
</dbReference>
<dbReference type="SMART" id="SM01006">
    <property type="entry name" value="AlcB"/>
    <property type="match status" value="1"/>
</dbReference>
<dbReference type="Pfam" id="PF13523">
    <property type="entry name" value="Acetyltransf_8"/>
    <property type="match status" value="1"/>
</dbReference>
<dbReference type="AlphaFoldDB" id="A0A919L573"/>
<dbReference type="EMBL" id="BNCD01000013">
    <property type="protein sequence ID" value="GHH83126.1"/>
    <property type="molecule type" value="Genomic_DNA"/>
</dbReference>
<dbReference type="PANTHER" id="PTHR31438">
    <property type="entry name" value="LYSINE N-ACYLTRANSFERASE C17G9.06C-RELATED"/>
    <property type="match status" value="1"/>
</dbReference>
<evidence type="ECO:0000259" key="6">
    <source>
        <dbReference type="SMART" id="SM01006"/>
    </source>
</evidence>
<dbReference type="Gene3D" id="3.40.630.30">
    <property type="match status" value="1"/>
</dbReference>
<reference evidence="7" key="2">
    <citation type="submission" date="2020-09" db="EMBL/GenBank/DDBJ databases">
        <authorList>
            <person name="Sun Q."/>
            <person name="Ohkuma M."/>
        </authorList>
    </citation>
    <scope>NUCLEOTIDE SEQUENCE</scope>
    <source>
        <strain evidence="7">JCM 5069</strain>
    </source>
</reference>
<feature type="compositionally biased region" description="Basic and acidic residues" evidence="5">
    <location>
        <begin position="1"/>
        <end position="15"/>
    </location>
</feature>
<comment type="function">
    <text evidence="1">Acyltransferase required for the direct transfer of medium- to long-chain fatty acyl moieties from a carrier protein (MbtL) on to the epsilon-amino group of lysine residue in the mycobactin core.</text>
</comment>
<proteinExistence type="predicted"/>
<comment type="pathway">
    <text evidence="2">Siderophore biosynthesis; mycobactin biosynthesis.</text>
</comment>
<dbReference type="RefSeq" id="WP_189934736.1">
    <property type="nucleotide sequence ID" value="NZ_BNCD01000013.1"/>
</dbReference>
<feature type="domain" description="Acyltransferase MbtK/IucB-like conserved" evidence="6">
    <location>
        <begin position="61"/>
        <end position="108"/>
    </location>
</feature>
<sequence length="231" mass="24974">MTEHPGPSEHPRPGEHPLPGQHPLPGARPDRGEHCAPRDAGPAPGPVFTRTDPGLGDFALRALDPLTDSGLLHGWVTHPKAAFWMMGEARPKEVERAYLAIAAHPRHDAFLGLHRGAPAFLVERYDPARIELAGLYEAEDGDVGMHFLTAPGEVRIPGFTLAVLTTVMEFLFADPAARRVVVEPDVRNTAVQALNRAVGFVPVGEITKPEKTALLSFCTREQFAAARGARS</sequence>
<evidence type="ECO:0000256" key="1">
    <source>
        <dbReference type="ARBA" id="ARBA00003818"/>
    </source>
</evidence>
<evidence type="ECO:0000313" key="7">
    <source>
        <dbReference type="EMBL" id="GHH83126.1"/>
    </source>
</evidence>
<evidence type="ECO:0000256" key="5">
    <source>
        <dbReference type="SAM" id="MobiDB-lite"/>
    </source>
</evidence>
<accession>A0A919L573</accession>